<dbReference type="SMART" id="SM00857">
    <property type="entry name" value="Resolvase"/>
    <property type="match status" value="1"/>
</dbReference>
<dbReference type="PANTHER" id="PTHR30461">
    <property type="entry name" value="DNA-INVERTASE FROM LAMBDOID PROPHAGE"/>
    <property type="match status" value="1"/>
</dbReference>
<dbReference type="InterPro" id="IPR038109">
    <property type="entry name" value="DNA_bind_recomb_sf"/>
</dbReference>
<evidence type="ECO:0000313" key="4">
    <source>
        <dbReference type="EMBL" id="KNY27698.1"/>
    </source>
</evidence>
<comment type="caution">
    <text evidence="3">The sequence shown here is derived from an EMBL/GenBank/DDBJ whole genome shotgun (WGS) entry which is preliminary data.</text>
</comment>
<dbReference type="RefSeq" id="WP_035269295.1">
    <property type="nucleotide sequence ID" value="NZ_JQKC01000035.1"/>
</dbReference>
<evidence type="ECO:0000313" key="3">
    <source>
        <dbReference type="EMBL" id="KNY24748.1"/>
    </source>
</evidence>
<dbReference type="Gene3D" id="3.90.1750.20">
    <property type="entry name" value="Putative Large Serine Recombinase, Chain B, Domain 2"/>
    <property type="match status" value="1"/>
</dbReference>
<proteinExistence type="predicted"/>
<dbReference type="EMBL" id="LGTC01000001">
    <property type="protein sequence ID" value="KNY27698.1"/>
    <property type="molecule type" value="Genomic_DNA"/>
</dbReference>
<dbReference type="InterPro" id="IPR036162">
    <property type="entry name" value="Resolvase-like_N_sf"/>
</dbReference>
<accession>A0A0L6JGA1</accession>
<feature type="coiled-coil region" evidence="1">
    <location>
        <begin position="401"/>
        <end position="484"/>
    </location>
</feature>
<dbReference type="OrthoDB" id="9784557at2"/>
<dbReference type="Gene3D" id="3.40.50.1390">
    <property type="entry name" value="Resolvase, N-terminal catalytic domain"/>
    <property type="match status" value="1"/>
</dbReference>
<dbReference type="Pfam" id="PF00239">
    <property type="entry name" value="Resolvase"/>
    <property type="match status" value="1"/>
</dbReference>
<dbReference type="AlphaFoldDB" id="A0A0L6JGA1"/>
<dbReference type="Pfam" id="PF07508">
    <property type="entry name" value="Recombinase"/>
    <property type="match status" value="1"/>
</dbReference>
<dbReference type="PATRIC" id="fig|398512.5.peg.3115"/>
<dbReference type="InterPro" id="IPR006119">
    <property type="entry name" value="Resolv_N"/>
</dbReference>
<reference evidence="5" key="2">
    <citation type="submission" date="2015-07" db="EMBL/GenBank/DDBJ databases">
        <title>Near-Complete Genome Sequence of the Cellulolytic Bacterium Bacteroides (Pseudobacteroides) cellulosolvens ATCC 35603.</title>
        <authorList>
            <person name="Dassa B."/>
            <person name="Utturkar S.M."/>
            <person name="Klingeman D.M."/>
            <person name="Hurt R.A."/>
            <person name="Keller M."/>
            <person name="Xu J."/>
            <person name="Reddy Y.H.K."/>
            <person name="Borovok I."/>
            <person name="Grinberg I.R."/>
            <person name="Lamed R."/>
            <person name="Zhivin O."/>
            <person name="Bayer E.A."/>
            <person name="Brown S.D."/>
        </authorList>
    </citation>
    <scope>NUCLEOTIDE SEQUENCE [LARGE SCALE GENOMIC DNA]</scope>
    <source>
        <strain evidence="5">DSM 2933</strain>
    </source>
</reference>
<dbReference type="GO" id="GO:0003677">
    <property type="term" value="F:DNA binding"/>
    <property type="evidence" value="ECO:0007669"/>
    <property type="project" value="InterPro"/>
</dbReference>
<dbReference type="eggNOG" id="COG1961">
    <property type="taxonomic scope" value="Bacteria"/>
</dbReference>
<dbReference type="GO" id="GO:0000150">
    <property type="term" value="F:DNA strand exchange activity"/>
    <property type="evidence" value="ECO:0007669"/>
    <property type="project" value="InterPro"/>
</dbReference>
<keyword evidence="5" id="KW-1185">Reference proteome</keyword>
<keyword evidence="1" id="KW-0175">Coiled coil</keyword>
<dbReference type="SUPFAM" id="SSF53041">
    <property type="entry name" value="Resolvase-like"/>
    <property type="match status" value="1"/>
</dbReference>
<reference evidence="3" key="1">
    <citation type="submission" date="2015-07" db="EMBL/GenBank/DDBJ databases">
        <title>MeaNS - Measles Nucleotide Surveillance Program.</title>
        <authorList>
            <person name="Tran T."/>
            <person name="Druce J."/>
        </authorList>
    </citation>
    <scope>NUCLEOTIDE SEQUENCE</scope>
    <source>
        <strain evidence="3">DSM 2933</strain>
    </source>
</reference>
<evidence type="ECO:0000256" key="1">
    <source>
        <dbReference type="SAM" id="Coils"/>
    </source>
</evidence>
<dbReference type="InterPro" id="IPR050639">
    <property type="entry name" value="SSR_resolvase"/>
</dbReference>
<dbReference type="InterPro" id="IPR011109">
    <property type="entry name" value="DNA_bind_recombinase_dom"/>
</dbReference>
<evidence type="ECO:0000313" key="5">
    <source>
        <dbReference type="Proteomes" id="UP000036923"/>
    </source>
</evidence>
<dbReference type="EMBL" id="LGTC01000001">
    <property type="protein sequence ID" value="KNY24748.1"/>
    <property type="molecule type" value="Genomic_DNA"/>
</dbReference>
<dbReference type="PROSITE" id="PS51737">
    <property type="entry name" value="RECOMBINASE_DNA_BIND"/>
    <property type="match status" value="1"/>
</dbReference>
<sequence length="535" mass="61680">MNKNVSVAMYIRLSNEDADISKNDAKIESNSVSNQRDLLMDFISRHPDLADSNILEFCDDGYSGTNFERPAVQQLLTKVRQGEINCIVVKDFSRFGRNYLELGDYLEQVFPFLGVRFISVNDGYDSAKDNGITAGLDIGLKNLIYDLYSKDLSKKVKTAKTAKMKKGEYIGSFAPFGYLKAKDKKNAIVVDEEAAVVVKRIFQLAAEGNNTSAIAKILNADGVPSPARHYQKNHNNKKWRKAKGDLVWQTMAVLKILKDETYTGKTINHKREKPDVNSMSTVAVPREQWIVVPDTHEAIISEELYLEAQKVIRKISKRKEYKIDNTRVLYGKVKCGICKKNLQRSHTKVPYYICKSNYFDENSLCYHGRTEEPMILEVLLEAIRQQAQIANKAEKLVLKEKEKSESEVADLLQSARKAQQHLERLNALKIEEYEKYLDGKIGKDDYLKQREMYNQEIEQTSSQISKLEADYELQKLKNKESENQFIEHFKRKQEIKELSRDLVKELVDSIYVFGENQIEIVWNFADDYKKILEML</sequence>
<dbReference type="Proteomes" id="UP000036923">
    <property type="component" value="Unassembled WGS sequence"/>
</dbReference>
<feature type="domain" description="Recombinase" evidence="2">
    <location>
        <begin position="175"/>
        <end position="318"/>
    </location>
</feature>
<organism evidence="3 5">
    <name type="scientific">Pseudobacteroides cellulosolvens ATCC 35603 = DSM 2933</name>
    <dbReference type="NCBI Taxonomy" id="398512"/>
    <lineage>
        <taxon>Bacteria</taxon>
        <taxon>Bacillati</taxon>
        <taxon>Bacillota</taxon>
        <taxon>Clostridia</taxon>
        <taxon>Eubacteriales</taxon>
        <taxon>Oscillospiraceae</taxon>
        <taxon>Pseudobacteroides</taxon>
    </lineage>
</organism>
<name>A0A0L6JGA1_9FIRM</name>
<gene>
    <name evidence="3" type="ORF">Bccel_0005</name>
    <name evidence="4" type="ORF">Bccel_2969</name>
</gene>
<dbReference type="PANTHER" id="PTHR30461:SF23">
    <property type="entry name" value="DNA RECOMBINASE-RELATED"/>
    <property type="match status" value="1"/>
</dbReference>
<evidence type="ECO:0000259" key="2">
    <source>
        <dbReference type="PROSITE" id="PS51737"/>
    </source>
</evidence>
<protein>
    <submittedName>
        <fullName evidence="3">Recombinase</fullName>
    </submittedName>
</protein>
<dbReference type="STRING" id="398512.Bccel_0005"/>